<evidence type="ECO:0000313" key="5">
    <source>
        <dbReference type="EMBL" id="MBM7839721.1"/>
    </source>
</evidence>
<comment type="similarity">
    <text evidence="2">Belongs to the pterin-4-alpha-carbinolamine dehydratase family.</text>
</comment>
<dbReference type="EC" id="4.2.1.96" evidence="3"/>
<organism evidence="5 6">
    <name type="scientific">Shouchella xiaoxiensis</name>
    <dbReference type="NCBI Taxonomy" id="766895"/>
    <lineage>
        <taxon>Bacteria</taxon>
        <taxon>Bacillati</taxon>
        <taxon>Bacillota</taxon>
        <taxon>Bacilli</taxon>
        <taxon>Bacillales</taxon>
        <taxon>Bacillaceae</taxon>
        <taxon>Shouchella</taxon>
    </lineage>
</organism>
<dbReference type="PANTHER" id="PTHR12599:SF0">
    <property type="entry name" value="PTERIN-4-ALPHA-CARBINOLAMINE DEHYDRATASE"/>
    <property type="match status" value="1"/>
</dbReference>
<comment type="caution">
    <text evidence="5">The sequence shown here is derived from an EMBL/GenBank/DDBJ whole genome shotgun (WGS) entry which is preliminary data.</text>
</comment>
<dbReference type="PANTHER" id="PTHR12599">
    <property type="entry name" value="PTERIN-4-ALPHA-CARBINOLAMINE DEHYDRATASE"/>
    <property type="match status" value="1"/>
</dbReference>
<protein>
    <recommendedName>
        <fullName evidence="3">4a-hydroxytetrahydrobiopterin dehydratase</fullName>
        <ecNumber evidence="3">4.2.1.96</ecNumber>
    </recommendedName>
</protein>
<gene>
    <name evidence="5" type="ORF">JOC54_003001</name>
</gene>
<dbReference type="Proteomes" id="UP001179280">
    <property type="component" value="Unassembled WGS sequence"/>
</dbReference>
<sequence>MSQVRKEAEELTGWSLENETLIREFSFNDFLKGIDFVQNVAAYAEGAQHHPYVIIDHTTITIKWTTVDEGKLTRKDIEAAKACNNFYN</sequence>
<dbReference type="Pfam" id="PF01329">
    <property type="entry name" value="Pterin_4a"/>
    <property type="match status" value="1"/>
</dbReference>
<dbReference type="InterPro" id="IPR001533">
    <property type="entry name" value="Pterin_deHydtase"/>
</dbReference>
<dbReference type="EMBL" id="JAFBCV010000009">
    <property type="protein sequence ID" value="MBM7839721.1"/>
    <property type="molecule type" value="Genomic_DNA"/>
</dbReference>
<comment type="catalytic activity">
    <reaction evidence="1">
        <text>(4aS,6R)-4a-hydroxy-L-erythro-5,6,7,8-tetrahydrobiopterin = (6R)-L-erythro-6,7-dihydrobiopterin + H2O</text>
        <dbReference type="Rhea" id="RHEA:11920"/>
        <dbReference type="ChEBI" id="CHEBI:15377"/>
        <dbReference type="ChEBI" id="CHEBI:15642"/>
        <dbReference type="ChEBI" id="CHEBI:43120"/>
        <dbReference type="EC" id="4.2.1.96"/>
    </reaction>
</comment>
<evidence type="ECO:0000256" key="1">
    <source>
        <dbReference type="ARBA" id="ARBA00001554"/>
    </source>
</evidence>
<dbReference type="SUPFAM" id="SSF55248">
    <property type="entry name" value="PCD-like"/>
    <property type="match status" value="1"/>
</dbReference>
<dbReference type="CDD" id="cd00488">
    <property type="entry name" value="PCD_DCoH"/>
    <property type="match status" value="1"/>
</dbReference>
<evidence type="ECO:0000256" key="2">
    <source>
        <dbReference type="ARBA" id="ARBA00006472"/>
    </source>
</evidence>
<keyword evidence="6" id="KW-1185">Reference proteome</keyword>
<dbReference type="Gene3D" id="3.30.1360.20">
    <property type="entry name" value="Transcriptional coactivator/pterin dehydratase"/>
    <property type="match status" value="1"/>
</dbReference>
<dbReference type="GO" id="GO:0008124">
    <property type="term" value="F:4-alpha-hydroxytetrahydrobiopterin dehydratase activity"/>
    <property type="evidence" value="ECO:0007669"/>
    <property type="project" value="UniProtKB-EC"/>
</dbReference>
<accession>A0ABS2SW15</accession>
<keyword evidence="4 5" id="KW-0456">Lyase</keyword>
<evidence type="ECO:0000313" key="6">
    <source>
        <dbReference type="Proteomes" id="UP001179280"/>
    </source>
</evidence>
<dbReference type="RefSeq" id="WP_035421153.1">
    <property type="nucleotide sequence ID" value="NZ_JAFBCV010000009.1"/>
</dbReference>
<evidence type="ECO:0000256" key="4">
    <source>
        <dbReference type="ARBA" id="ARBA00023239"/>
    </source>
</evidence>
<name>A0ABS2SW15_9BACI</name>
<proteinExistence type="inferred from homology"/>
<evidence type="ECO:0000256" key="3">
    <source>
        <dbReference type="ARBA" id="ARBA00013252"/>
    </source>
</evidence>
<dbReference type="InterPro" id="IPR036428">
    <property type="entry name" value="PCD_sf"/>
</dbReference>
<reference evidence="5" key="1">
    <citation type="submission" date="2021-01" db="EMBL/GenBank/DDBJ databases">
        <title>Genomic Encyclopedia of Type Strains, Phase IV (KMG-IV): sequencing the most valuable type-strain genomes for metagenomic binning, comparative biology and taxonomic classification.</title>
        <authorList>
            <person name="Goeker M."/>
        </authorList>
    </citation>
    <scope>NUCLEOTIDE SEQUENCE</scope>
    <source>
        <strain evidence="5">DSM 21943</strain>
    </source>
</reference>